<evidence type="ECO:0000313" key="3">
    <source>
        <dbReference type="EMBL" id="TWT26504.1"/>
    </source>
</evidence>
<organism evidence="3 4">
    <name type="scientific">Corynebacterium canis</name>
    <dbReference type="NCBI Taxonomy" id="679663"/>
    <lineage>
        <taxon>Bacteria</taxon>
        <taxon>Bacillati</taxon>
        <taxon>Actinomycetota</taxon>
        <taxon>Actinomycetes</taxon>
        <taxon>Mycobacteriales</taxon>
        <taxon>Corynebacteriaceae</taxon>
        <taxon>Corynebacterium</taxon>
    </lineage>
</organism>
<keyword evidence="4" id="KW-1185">Reference proteome</keyword>
<dbReference type="EMBL" id="VOHM01000009">
    <property type="protein sequence ID" value="TWT26504.1"/>
    <property type="molecule type" value="Genomic_DNA"/>
</dbReference>
<dbReference type="RefSeq" id="WP_146324119.1">
    <property type="nucleotide sequence ID" value="NZ_BAABLR010000074.1"/>
</dbReference>
<sequence length="201" mass="21295">MPRVALTDGQQGAVAMLQRALRIDAATLARLRQRGDHVDIFVQTPFGVFGSRTAVGTLEGGEVVARAEDLVTALAGGEVADAQVLWQGVLPPETGFQLVDEVPAGVVSDLARKGKDLVRQFSGPLGPPVSLLNQDVLQVSGGGVEVGIPMRMIFAAVNLGFVPGAQLDVPRHLRVSANGRWVRLDAAFGTVWYQRGGMSLF</sequence>
<evidence type="ECO:0000259" key="1">
    <source>
        <dbReference type="Pfam" id="PF26035"/>
    </source>
</evidence>
<dbReference type="OrthoDB" id="5178111at2"/>
<dbReference type="InterPro" id="IPR058323">
    <property type="entry name" value="DUF8010"/>
</dbReference>
<comment type="caution">
    <text evidence="3">The sequence shown here is derived from an EMBL/GenBank/DDBJ whole genome shotgun (WGS) entry which is preliminary data.</text>
</comment>
<protein>
    <submittedName>
        <fullName evidence="3">Uncharacterized protein</fullName>
    </submittedName>
</protein>
<dbReference type="InterPro" id="IPR058498">
    <property type="entry name" value="DUF8185"/>
</dbReference>
<dbReference type="Pfam" id="PF26572">
    <property type="entry name" value="DUF8185"/>
    <property type="match status" value="1"/>
</dbReference>
<gene>
    <name evidence="3" type="ORF">FRX94_05440</name>
</gene>
<evidence type="ECO:0000313" key="4">
    <source>
        <dbReference type="Proteomes" id="UP000320791"/>
    </source>
</evidence>
<dbReference type="Proteomes" id="UP000320791">
    <property type="component" value="Unassembled WGS sequence"/>
</dbReference>
<feature type="domain" description="DUF8185" evidence="2">
    <location>
        <begin position="91"/>
        <end position="197"/>
    </location>
</feature>
<feature type="domain" description="DUF8010" evidence="1">
    <location>
        <begin position="11"/>
        <end position="78"/>
    </location>
</feature>
<name>A0A5C5UJX1_9CORY</name>
<dbReference type="AlphaFoldDB" id="A0A5C5UJX1"/>
<evidence type="ECO:0000259" key="2">
    <source>
        <dbReference type="Pfam" id="PF26572"/>
    </source>
</evidence>
<reference evidence="3 4" key="1">
    <citation type="submission" date="2019-08" db="EMBL/GenBank/DDBJ databases">
        <authorList>
            <person name="Lei W."/>
        </authorList>
    </citation>
    <scope>NUCLEOTIDE SEQUENCE [LARGE SCALE GENOMIC DNA]</scope>
    <source>
        <strain evidence="3 4">CCUG 58627</strain>
    </source>
</reference>
<proteinExistence type="predicted"/>
<accession>A0A5C5UJX1</accession>
<dbReference type="Pfam" id="PF26035">
    <property type="entry name" value="DUF8010"/>
    <property type="match status" value="1"/>
</dbReference>